<dbReference type="PROSITE" id="PS50977">
    <property type="entry name" value="HTH_TETR_2"/>
    <property type="match status" value="1"/>
</dbReference>
<dbReference type="PRINTS" id="PR00455">
    <property type="entry name" value="HTHTETR"/>
</dbReference>
<dbReference type="InterPro" id="IPR050109">
    <property type="entry name" value="HTH-type_TetR-like_transc_reg"/>
</dbReference>
<name>A0ABW1YMH1_9GAMM</name>
<dbReference type="RefSeq" id="WP_193190543.1">
    <property type="nucleotide sequence ID" value="NZ_JACZFR010000013.1"/>
</dbReference>
<keyword evidence="1 2" id="KW-0238">DNA-binding</keyword>
<sequence>MASGVEKRLMRSRQKILAAAEQVFLRSGFPGATMDEVAATAGISKQTVYAHFGSKETLFIQVVESITGGASSTLEQHVGESVQDRPAEAFLLDFAQEQLAVVLTPRLMQLRRLVIGEVERFPDLGRTLYQQGPLRSIERLTEILRHYQSQGELNCPNPTAAATYFNWILMGEPVSSAMLLGDRGIPSKRRLHEHAKESVRIFLAAFKR</sequence>
<evidence type="ECO:0000313" key="4">
    <source>
        <dbReference type="EMBL" id="MFC6633876.1"/>
    </source>
</evidence>
<dbReference type="PANTHER" id="PTHR30055:SF146">
    <property type="entry name" value="HTH-TYPE TRANSCRIPTIONAL DUAL REGULATOR CECR"/>
    <property type="match status" value="1"/>
</dbReference>
<comment type="caution">
    <text evidence="4">The sequence shown here is derived from an EMBL/GenBank/DDBJ whole genome shotgun (WGS) entry which is preliminary data.</text>
</comment>
<evidence type="ECO:0000313" key="5">
    <source>
        <dbReference type="Proteomes" id="UP001596425"/>
    </source>
</evidence>
<feature type="domain" description="HTH tetR-type" evidence="3">
    <location>
        <begin position="10"/>
        <end position="70"/>
    </location>
</feature>
<dbReference type="Proteomes" id="UP001596425">
    <property type="component" value="Unassembled WGS sequence"/>
</dbReference>
<dbReference type="InterPro" id="IPR009057">
    <property type="entry name" value="Homeodomain-like_sf"/>
</dbReference>
<dbReference type="InterPro" id="IPR039536">
    <property type="entry name" value="TetR_C_Proteobacteria"/>
</dbReference>
<dbReference type="PANTHER" id="PTHR30055">
    <property type="entry name" value="HTH-TYPE TRANSCRIPTIONAL REGULATOR RUTR"/>
    <property type="match status" value="1"/>
</dbReference>
<protein>
    <submittedName>
        <fullName evidence="4">TetR/AcrR family transcriptional regulator</fullName>
    </submittedName>
</protein>
<dbReference type="Pfam" id="PF14246">
    <property type="entry name" value="TetR_C_7"/>
    <property type="match status" value="1"/>
</dbReference>
<dbReference type="EMBL" id="JBHSVR010000001">
    <property type="protein sequence ID" value="MFC6633876.1"/>
    <property type="molecule type" value="Genomic_DNA"/>
</dbReference>
<keyword evidence="5" id="KW-1185">Reference proteome</keyword>
<dbReference type="InterPro" id="IPR036271">
    <property type="entry name" value="Tet_transcr_reg_TetR-rel_C_sf"/>
</dbReference>
<dbReference type="SUPFAM" id="SSF48498">
    <property type="entry name" value="Tetracyclin repressor-like, C-terminal domain"/>
    <property type="match status" value="1"/>
</dbReference>
<accession>A0ABW1YMH1</accession>
<dbReference type="SUPFAM" id="SSF46689">
    <property type="entry name" value="Homeodomain-like"/>
    <property type="match status" value="1"/>
</dbReference>
<evidence type="ECO:0000256" key="2">
    <source>
        <dbReference type="PROSITE-ProRule" id="PRU00335"/>
    </source>
</evidence>
<dbReference type="InterPro" id="IPR001647">
    <property type="entry name" value="HTH_TetR"/>
</dbReference>
<organism evidence="4 5">
    <name type="scientific">Microbulbifer taiwanensis</name>
    <dbReference type="NCBI Taxonomy" id="986746"/>
    <lineage>
        <taxon>Bacteria</taxon>
        <taxon>Pseudomonadati</taxon>
        <taxon>Pseudomonadota</taxon>
        <taxon>Gammaproteobacteria</taxon>
        <taxon>Cellvibrionales</taxon>
        <taxon>Microbulbiferaceae</taxon>
        <taxon>Microbulbifer</taxon>
    </lineage>
</organism>
<dbReference type="Gene3D" id="1.10.357.10">
    <property type="entry name" value="Tetracycline Repressor, domain 2"/>
    <property type="match status" value="1"/>
</dbReference>
<gene>
    <name evidence="4" type="ORF">ACFQBM_11305</name>
</gene>
<reference evidence="5" key="1">
    <citation type="journal article" date="2019" name="Int. J. Syst. Evol. Microbiol.">
        <title>The Global Catalogue of Microorganisms (GCM) 10K type strain sequencing project: providing services to taxonomists for standard genome sequencing and annotation.</title>
        <authorList>
            <consortium name="The Broad Institute Genomics Platform"/>
            <consortium name="The Broad Institute Genome Sequencing Center for Infectious Disease"/>
            <person name="Wu L."/>
            <person name="Ma J."/>
        </authorList>
    </citation>
    <scope>NUCLEOTIDE SEQUENCE [LARGE SCALE GENOMIC DNA]</scope>
    <source>
        <strain evidence="5">CGMCC 1.13718</strain>
    </source>
</reference>
<evidence type="ECO:0000256" key="1">
    <source>
        <dbReference type="ARBA" id="ARBA00023125"/>
    </source>
</evidence>
<feature type="DNA-binding region" description="H-T-H motif" evidence="2">
    <location>
        <begin position="33"/>
        <end position="52"/>
    </location>
</feature>
<evidence type="ECO:0000259" key="3">
    <source>
        <dbReference type="PROSITE" id="PS50977"/>
    </source>
</evidence>
<dbReference type="Pfam" id="PF00440">
    <property type="entry name" value="TetR_N"/>
    <property type="match status" value="1"/>
</dbReference>
<proteinExistence type="predicted"/>